<evidence type="ECO:0000256" key="4">
    <source>
        <dbReference type="ARBA" id="ARBA00022713"/>
    </source>
</evidence>
<dbReference type="PANTHER" id="PTHR11480">
    <property type="entry name" value="SAPOSIN-RELATED"/>
    <property type="match status" value="1"/>
</dbReference>
<dbReference type="FunFam" id="1.10.225.10:FF:000008">
    <property type="entry name" value="Pulmonary surfactant-associated protein B"/>
    <property type="match status" value="1"/>
</dbReference>
<keyword evidence="2" id="KW-0767">Surface film</keyword>
<feature type="domain" description="Saposin B-type" evidence="12">
    <location>
        <begin position="358"/>
        <end position="439"/>
    </location>
</feature>
<dbReference type="Pfam" id="PF05184">
    <property type="entry name" value="SapB_1"/>
    <property type="match status" value="4"/>
</dbReference>
<evidence type="ECO:0000259" key="13">
    <source>
        <dbReference type="PROSITE" id="PS51110"/>
    </source>
</evidence>
<evidence type="ECO:0000256" key="5">
    <source>
        <dbReference type="ARBA" id="ARBA00022729"/>
    </source>
</evidence>
<proteinExistence type="predicted"/>
<dbReference type="InterPro" id="IPR008138">
    <property type="entry name" value="SapB_2"/>
</dbReference>
<dbReference type="GO" id="GO:0016020">
    <property type="term" value="C:membrane"/>
    <property type="evidence" value="ECO:0007669"/>
    <property type="project" value="GOC"/>
</dbReference>
<dbReference type="PROSITE" id="PS51110">
    <property type="entry name" value="SAP_A"/>
    <property type="match status" value="2"/>
</dbReference>
<keyword evidence="5" id="KW-0732">Signal</keyword>
<dbReference type="PRINTS" id="PR01797">
    <property type="entry name" value="SAPOSIN"/>
</dbReference>
<dbReference type="AlphaFoldDB" id="R7VKI2"/>
<dbReference type="EMBL" id="KB292914">
    <property type="protein sequence ID" value="ELU16785.1"/>
    <property type="molecule type" value="Genomic_DNA"/>
</dbReference>
<evidence type="ECO:0000256" key="10">
    <source>
        <dbReference type="ARBA" id="ARBA00041094"/>
    </source>
</evidence>
<dbReference type="SMART" id="SM00741">
    <property type="entry name" value="SapB"/>
    <property type="match status" value="5"/>
</dbReference>
<dbReference type="GO" id="GO:0005764">
    <property type="term" value="C:lysosome"/>
    <property type="evidence" value="ECO:0007669"/>
    <property type="project" value="InterPro"/>
</dbReference>
<dbReference type="GO" id="GO:0007585">
    <property type="term" value="P:respiratory gaseous exchange by respiratory system"/>
    <property type="evidence" value="ECO:0007669"/>
    <property type="project" value="UniProtKB-KW"/>
</dbReference>
<evidence type="ECO:0000256" key="11">
    <source>
        <dbReference type="ARBA" id="ARBA00041785"/>
    </source>
</evidence>
<dbReference type="InterPro" id="IPR007856">
    <property type="entry name" value="SapB_1"/>
</dbReference>
<sequence>MTRLSQSLDADHCTLGPSFWCSSIANSKQCNAFDHCVSSTWKNNEIVDKDTDEVCQFCETVVGEVKSMLLNKKAQDEVRQFLDSACSVIPSAELAKECASTVDKYLEEILGLIAMEMDPQMVCSLMGLCTGLNKENKPTPQLAVSPVNVEPLCTDCKKFFEDIKAYITSASTEKEIEEMIDDQLCTNLGGLEDECKQLVKTFLPEILQALAGAYDPDIICDAFGLCLNSSLSGARTLFHRLKLQKTPLFSAAKNSNSAETCMLCETVVGEVQTLTRDAATQAEIEAFLKTEVCAHLGSVKDACEITVDSYGSIFFEFLANELDPKTRCTSLGFCLAASNEVSPSHVFSPLKAPALVKASTTCVVCEFVMSEIDSLLSDNATEEDIKIALEKVCKILPETIQDQCMDFVNMYSDLVINLLTHELNPEQICTAIGLCRTAKSIPVKAIVNDAMCSVCETVIQYVDTLLEENSTIAEIEAVLEKVCNFLPTSLQQQCDTIIETYGKTIVQMIVDDASPEEICTAIGLCTSVKTVEMVELIKPQNQLALGTNECTYGPSFWCASKENAVKCNTVAHCEKHGWLN</sequence>
<reference evidence="14 16" key="2">
    <citation type="journal article" date="2013" name="Nature">
        <title>Insights into bilaterian evolution from three spiralian genomes.</title>
        <authorList>
            <person name="Simakov O."/>
            <person name="Marletaz F."/>
            <person name="Cho S.J."/>
            <person name="Edsinger-Gonzales E."/>
            <person name="Havlak P."/>
            <person name="Hellsten U."/>
            <person name="Kuo D.H."/>
            <person name="Larsson T."/>
            <person name="Lv J."/>
            <person name="Arendt D."/>
            <person name="Savage R."/>
            <person name="Osoegawa K."/>
            <person name="de Jong P."/>
            <person name="Grimwood J."/>
            <person name="Chapman J.A."/>
            <person name="Shapiro H."/>
            <person name="Aerts A."/>
            <person name="Otillar R.P."/>
            <person name="Terry A.Y."/>
            <person name="Boore J.L."/>
            <person name="Grigoriev I.V."/>
            <person name="Lindberg D.R."/>
            <person name="Seaver E.C."/>
            <person name="Weisblat D.A."/>
            <person name="Putnam N.H."/>
            <person name="Rokhsar D.S."/>
        </authorList>
    </citation>
    <scope>NUCLEOTIDE SEQUENCE</scope>
    <source>
        <strain evidence="14 16">I ESC-2004</strain>
    </source>
</reference>
<evidence type="ECO:0000256" key="1">
    <source>
        <dbReference type="ARBA" id="ARBA00004364"/>
    </source>
</evidence>
<evidence type="ECO:0000313" key="14">
    <source>
        <dbReference type="EMBL" id="ELU16785.1"/>
    </source>
</evidence>
<organism evidence="14">
    <name type="scientific">Capitella teleta</name>
    <name type="common">Polychaete worm</name>
    <dbReference type="NCBI Taxonomy" id="283909"/>
    <lineage>
        <taxon>Eukaryota</taxon>
        <taxon>Metazoa</taxon>
        <taxon>Spiralia</taxon>
        <taxon>Lophotrochozoa</taxon>
        <taxon>Annelida</taxon>
        <taxon>Polychaeta</taxon>
        <taxon>Sedentaria</taxon>
        <taxon>Scolecida</taxon>
        <taxon>Capitellidae</taxon>
        <taxon>Capitella</taxon>
    </lineage>
</organism>
<keyword evidence="7" id="KW-1015">Disulfide bond</keyword>
<dbReference type="Pfam" id="PF03489">
    <property type="entry name" value="SapB_2"/>
    <property type="match status" value="5"/>
</dbReference>
<dbReference type="GO" id="GO:0005576">
    <property type="term" value="C:extracellular region"/>
    <property type="evidence" value="ECO:0007669"/>
    <property type="project" value="UniProtKB-SubCell"/>
</dbReference>
<evidence type="ECO:0000313" key="16">
    <source>
        <dbReference type="Proteomes" id="UP000014760"/>
    </source>
</evidence>
<keyword evidence="16" id="KW-1185">Reference proteome</keyword>
<dbReference type="SMART" id="SM00162">
    <property type="entry name" value="SAPA"/>
    <property type="match status" value="2"/>
</dbReference>
<dbReference type="GO" id="GO:0006665">
    <property type="term" value="P:sphingolipid metabolic process"/>
    <property type="evidence" value="ECO:0007669"/>
    <property type="project" value="InterPro"/>
</dbReference>
<dbReference type="InterPro" id="IPR008139">
    <property type="entry name" value="SaposinB_dom"/>
</dbReference>
<feature type="domain" description="Saposin B-type" evidence="12">
    <location>
        <begin position="149"/>
        <end position="230"/>
    </location>
</feature>
<evidence type="ECO:0000256" key="2">
    <source>
        <dbReference type="ARBA" id="ARBA00022439"/>
    </source>
</evidence>
<evidence type="ECO:0000256" key="3">
    <source>
        <dbReference type="ARBA" id="ARBA00022525"/>
    </source>
</evidence>
<comment type="function">
    <text evidence="9">Pulmonary surfactant-associated proteins promote alveolar stability by lowering the surface tension at the air-liquid interface in the peripheral air spaces. SP-B increases the collapse pressure of palmitic acid to nearly 70 millinewtons per meter.</text>
</comment>
<dbReference type="FunFam" id="1.10.225.10:FF:000002">
    <property type="entry name" value="prosaposin isoform X2"/>
    <property type="match status" value="2"/>
</dbReference>
<dbReference type="Pfam" id="PF02199">
    <property type="entry name" value="SapA"/>
    <property type="match status" value="2"/>
</dbReference>
<dbReference type="EMBL" id="AMQN01004214">
    <property type="status" value="NOT_ANNOTATED_CDS"/>
    <property type="molecule type" value="Genomic_DNA"/>
</dbReference>
<dbReference type="EnsemblMetazoa" id="CapteT225175">
    <property type="protein sequence ID" value="CapteP225175"/>
    <property type="gene ID" value="CapteG225175"/>
</dbReference>
<dbReference type="FunCoup" id="R7VKI2">
    <property type="interactions" value="794"/>
</dbReference>
<dbReference type="InterPro" id="IPR051428">
    <property type="entry name" value="Sphingo_Act-Surfact_Prot"/>
</dbReference>
<dbReference type="OMA" id="CKWMVDA"/>
<reference evidence="15" key="3">
    <citation type="submission" date="2015-06" db="UniProtKB">
        <authorList>
            <consortium name="EnsemblMetazoa"/>
        </authorList>
    </citation>
    <scope>IDENTIFICATION</scope>
</reference>
<dbReference type="OrthoDB" id="69496at2759"/>
<dbReference type="InterPro" id="IPR011001">
    <property type="entry name" value="Saposin-like"/>
</dbReference>
<dbReference type="Proteomes" id="UP000014760">
    <property type="component" value="Unassembled WGS sequence"/>
</dbReference>
<dbReference type="PROSITE" id="PS50015">
    <property type="entry name" value="SAP_B"/>
    <property type="match status" value="5"/>
</dbReference>
<keyword evidence="6" id="KW-0677">Repeat</keyword>
<reference evidence="16" key="1">
    <citation type="submission" date="2012-12" db="EMBL/GenBank/DDBJ databases">
        <authorList>
            <person name="Hellsten U."/>
            <person name="Grimwood J."/>
            <person name="Chapman J.A."/>
            <person name="Shapiro H."/>
            <person name="Aerts A."/>
            <person name="Otillar R.P."/>
            <person name="Terry A.Y."/>
            <person name="Boore J.L."/>
            <person name="Simakov O."/>
            <person name="Marletaz F."/>
            <person name="Cho S.-J."/>
            <person name="Edsinger-Gonzales E."/>
            <person name="Havlak P."/>
            <person name="Kuo D.-H."/>
            <person name="Larsson T."/>
            <person name="Lv J."/>
            <person name="Arendt D."/>
            <person name="Savage R."/>
            <person name="Osoegawa K."/>
            <person name="de Jong P."/>
            <person name="Lindberg D.R."/>
            <person name="Seaver E.C."/>
            <person name="Weisblat D.A."/>
            <person name="Putnam N.H."/>
            <person name="Grigoriev I.V."/>
            <person name="Rokhsar D.S."/>
        </authorList>
    </citation>
    <scope>NUCLEOTIDE SEQUENCE</scope>
    <source>
        <strain evidence="16">I ESC-2004</strain>
    </source>
</reference>
<accession>R7VKI2</accession>
<keyword evidence="8" id="KW-0325">Glycoprotein</keyword>
<feature type="domain" description="Saposin A-type" evidence="13">
    <location>
        <begin position="543"/>
        <end position="580"/>
    </location>
</feature>
<dbReference type="Gene3D" id="1.10.225.10">
    <property type="entry name" value="Saposin-like"/>
    <property type="match status" value="5"/>
</dbReference>
<dbReference type="SUPFAM" id="SSF47862">
    <property type="entry name" value="Saposin"/>
    <property type="match status" value="5"/>
</dbReference>
<keyword evidence="4" id="KW-0305">Gaseous exchange</keyword>
<feature type="domain" description="Saposin A-type" evidence="13">
    <location>
        <begin position="6"/>
        <end position="46"/>
    </location>
</feature>
<gene>
    <name evidence="14" type="ORF">CAPTEDRAFT_225175</name>
</gene>
<dbReference type="HOGENOM" id="CLU_033757_0_0_1"/>
<dbReference type="InterPro" id="IPR003119">
    <property type="entry name" value="SAP_A"/>
</dbReference>
<dbReference type="InterPro" id="IPR008373">
    <property type="entry name" value="Saposin"/>
</dbReference>
<dbReference type="PANTHER" id="PTHR11480:SF3">
    <property type="entry name" value="BCDNA.GH08312"/>
    <property type="match status" value="1"/>
</dbReference>
<evidence type="ECO:0000256" key="8">
    <source>
        <dbReference type="ARBA" id="ARBA00023180"/>
    </source>
</evidence>
<name>R7VKI2_CAPTE</name>
<comment type="subcellular location">
    <subcellularLocation>
        <location evidence="1">Secreted</location>
        <location evidence="1">Extracellular space</location>
        <location evidence="1">Surface film</location>
    </subcellularLocation>
</comment>
<feature type="domain" description="Saposin B-type" evidence="12">
    <location>
        <begin position="257"/>
        <end position="338"/>
    </location>
</feature>
<protein>
    <recommendedName>
        <fullName evidence="10">Pulmonary surfactant-associated protein B</fullName>
    </recommendedName>
    <alternativeName>
        <fullName evidence="11">Pulmonary surfactant-associated proteolipid SPL(Phe)</fullName>
    </alternativeName>
</protein>
<evidence type="ECO:0000256" key="9">
    <source>
        <dbReference type="ARBA" id="ARBA00037221"/>
    </source>
</evidence>
<evidence type="ECO:0000313" key="15">
    <source>
        <dbReference type="EnsemblMetazoa" id="CapteP225175"/>
    </source>
</evidence>
<dbReference type="STRING" id="283909.R7VKI2"/>
<evidence type="ECO:0000256" key="6">
    <source>
        <dbReference type="ARBA" id="ARBA00022737"/>
    </source>
</evidence>
<feature type="domain" description="Saposin B-type" evidence="12">
    <location>
        <begin position="51"/>
        <end position="133"/>
    </location>
</feature>
<evidence type="ECO:0000259" key="12">
    <source>
        <dbReference type="PROSITE" id="PS50015"/>
    </source>
</evidence>
<evidence type="ECO:0000256" key="7">
    <source>
        <dbReference type="ARBA" id="ARBA00023157"/>
    </source>
</evidence>
<keyword evidence="3" id="KW-0964">Secreted</keyword>
<feature type="domain" description="Saposin B-type" evidence="12">
    <location>
        <begin position="448"/>
        <end position="529"/>
    </location>
</feature>